<evidence type="ECO:0000259" key="2">
    <source>
        <dbReference type="Pfam" id="PF18962"/>
    </source>
</evidence>
<name>A0AA51N6P1_9BACT</name>
<dbReference type="NCBIfam" id="TIGR04183">
    <property type="entry name" value="Por_Secre_tail"/>
    <property type="match status" value="1"/>
</dbReference>
<dbReference type="Pfam" id="PF18962">
    <property type="entry name" value="Por_Secre_tail"/>
    <property type="match status" value="1"/>
</dbReference>
<dbReference type="Proteomes" id="UP001244443">
    <property type="component" value="Chromosome"/>
</dbReference>
<gene>
    <name evidence="3" type="ORF">QYS48_27450</name>
</gene>
<proteinExistence type="predicted"/>
<dbReference type="InterPro" id="IPR026444">
    <property type="entry name" value="Secre_tail"/>
</dbReference>
<evidence type="ECO:0000313" key="3">
    <source>
        <dbReference type="EMBL" id="WMN07003.1"/>
    </source>
</evidence>
<sequence length="1536" mass="164143">MKKFLLSILFLVGVSNHLLSADFYAVGGLWSNANSWASSRGGAGGAGVPGPNDNVFLEGNQMFIFGADAVVNNVNVLYDVANQITIFGEVRKLTINGVLRSYDLQEVPFLPPGSGVFAPVDREPNTNVIIDDFNLTLEFTRNGQIFQSWGELAPIANMEVNTTGTSTISSNIEISGGNLSLLGGNLSISSGISISDSDFDSNLITIASTTLTVNGAIYGNSNSNRFNSVDIQGNLTTGTSGYINADNFTLGASSTFTINFNGANQTEGWWYQSAGPTGTFSLDPASTVIYNASADQVVGAQEYGNLRLRSPSSASVKSLQSTGNLLVQGLLRLNSANVTFDTSPNPNPINIEGNVQNLGNWAPTQLVIFSGTTPESINGANQITFAGGLRVSNTSGLTLNNIGIDINGELDIDPSCSFDPTDQVVTVSGNMRIDGDLIAGTNPGGFIFDGTTEFLGSGSRAFYDFTIDASGSVNAPPGILTVHRNWTNEGVFDNGGGTVAFTDIPIKSISGSSTTSFWNLSAEGGTININGNVDLENVMSFAGSPTVDLDGTGSGVFTLLSSETRDAAIDNIGTATLDGTMNVQRAIYTVGGDNRGYHIVGFPVSGLSVSEIQDELSVTGPFTGASACPTAGCTYSIYAFDEVAAGNGIFDNGYTGFPSSGNGESFTHGEGYYIFNYAGEPASGIIEGNGTVFSGDFNIVLSRTGSSDGSGWHMVSNPYPAPTDWSQWDRSGIDAGTAYLYNPSSQAYEPLDGAVQQLIPQGQGIFVRATTNGAVLSATEATKVTGTTPTYYRTLPQERFEIILKTPDYDDITIVSFNQNATDNYEPKYDAVRLLNTYETISTLTEDNEMVKVNRLAPVTNSSNCSRSIKLNLEQMVVGDDYALDFSGISTVSTQELILKDNFLNTENQITDNLVYNFQVTDELASKGSDRFEIILNSNQPSQISTVSDDVCPQQNATIVLQNTETFVNYLISKGDEVVASVEGNGADANVDISTELLASSINDFTIQAFVSGCDTTNVGNAQVQVYDELILNQEVSGSSICSADNQASFSINTQLGANYYILDGQDTIQSVNGTGSIYDGFISVKDLNSGLNEFTIAAEKDACQSGTLQSTLEIKYQDLVIDENIAFESNDICIDNSASIDFTGQSGVTYSVYQDGTLISSIDGDGTNQSIVIDKTELTSGSNEFTMKASYGSCSEFEFSDKVIINVEEEIVPDLDITNANSCGSGVASVIINNAQNGKTYNFVSGEEAIVSKQASQDGKLIIEVPVTSLTTGLNQFDILIEGQNCTSLNANQVASVNYVESAVIDQVDDYSICLNETLTIDLSANVDMDNYQLFLGDELLAETNEARISISPEETTTYTLTGSATNSCEVNSINFTVSVTDISQPGILVSNNVLESSIEGDSYQWYLNGELLEDETNKLIVVTQKGDYELVVTQGNCSATSEVFSFDQEILKANELLENSINLYPNPVSEKMFIDLNTINSVNITIFTLEGKFIDSFKLEKSQTELDMTKYSNGTYLMQFESDKGSITKRIIKQ</sequence>
<keyword evidence="1" id="KW-0732">Signal</keyword>
<feature type="chain" id="PRO_5041344331" evidence="1">
    <location>
        <begin position="21"/>
        <end position="1536"/>
    </location>
</feature>
<protein>
    <submittedName>
        <fullName evidence="3">T9SS type A sorting domain-containing protein</fullName>
    </submittedName>
</protein>
<keyword evidence="4" id="KW-1185">Reference proteome</keyword>
<reference evidence="3" key="1">
    <citation type="submission" date="2023-08" db="EMBL/GenBank/DDBJ databases">
        <title>Comparative genomics and taxonomic characterization of three novel marine species of genus Marivirga.</title>
        <authorList>
            <person name="Muhammad N."/>
            <person name="Kim S.-G."/>
        </authorList>
    </citation>
    <scope>NUCLEOTIDE SEQUENCE [LARGE SCALE GENOMIC DNA]</scope>
    <source>
        <strain evidence="3">ABR2-2</strain>
    </source>
</reference>
<organism evidence="3 4">
    <name type="scientific">Marivirga arenosa</name>
    <dbReference type="NCBI Taxonomy" id="3059076"/>
    <lineage>
        <taxon>Bacteria</taxon>
        <taxon>Pseudomonadati</taxon>
        <taxon>Bacteroidota</taxon>
        <taxon>Cytophagia</taxon>
        <taxon>Cytophagales</taxon>
        <taxon>Marivirgaceae</taxon>
        <taxon>Marivirga</taxon>
    </lineage>
</organism>
<accession>A0AA51N6P1</accession>
<evidence type="ECO:0000256" key="1">
    <source>
        <dbReference type="SAM" id="SignalP"/>
    </source>
</evidence>
<dbReference type="RefSeq" id="WP_308357013.1">
    <property type="nucleotide sequence ID" value="NZ_CP129970.2"/>
</dbReference>
<evidence type="ECO:0000313" key="4">
    <source>
        <dbReference type="Proteomes" id="UP001244443"/>
    </source>
</evidence>
<dbReference type="EMBL" id="CP129970">
    <property type="protein sequence ID" value="WMN07003.1"/>
    <property type="molecule type" value="Genomic_DNA"/>
</dbReference>
<feature type="signal peptide" evidence="1">
    <location>
        <begin position="1"/>
        <end position="20"/>
    </location>
</feature>
<feature type="domain" description="Secretion system C-terminal sorting" evidence="2">
    <location>
        <begin position="1465"/>
        <end position="1534"/>
    </location>
</feature>